<feature type="signal peptide" evidence="2">
    <location>
        <begin position="1"/>
        <end position="18"/>
    </location>
</feature>
<dbReference type="Proteomes" id="UP001589609">
    <property type="component" value="Unassembled WGS sequence"/>
</dbReference>
<dbReference type="EMBL" id="JBHMAF010000196">
    <property type="protein sequence ID" value="MFB9762070.1"/>
    <property type="molecule type" value="Genomic_DNA"/>
</dbReference>
<dbReference type="PROSITE" id="PS51257">
    <property type="entry name" value="PROKAR_LIPOPROTEIN"/>
    <property type="match status" value="1"/>
</dbReference>
<comment type="caution">
    <text evidence="3">The sequence shown here is derived from an EMBL/GenBank/DDBJ whole genome shotgun (WGS) entry which is preliminary data.</text>
</comment>
<dbReference type="InterPro" id="IPR025341">
    <property type="entry name" value="DUF4247"/>
</dbReference>
<accession>A0ABV5WNB0</accession>
<feature type="compositionally biased region" description="Polar residues" evidence="1">
    <location>
        <begin position="186"/>
        <end position="201"/>
    </location>
</feature>
<feature type="chain" id="PRO_5047027134" evidence="2">
    <location>
        <begin position="19"/>
        <end position="255"/>
    </location>
</feature>
<keyword evidence="4" id="KW-1185">Reference proteome</keyword>
<dbReference type="Pfam" id="PF14042">
    <property type="entry name" value="DUF4247"/>
    <property type="match status" value="1"/>
</dbReference>
<feature type="compositionally biased region" description="Polar residues" evidence="1">
    <location>
        <begin position="210"/>
        <end position="234"/>
    </location>
</feature>
<evidence type="ECO:0000256" key="2">
    <source>
        <dbReference type="SAM" id="SignalP"/>
    </source>
</evidence>
<organism evidence="3 4">
    <name type="scientific">Ectobacillus funiculus</name>
    <dbReference type="NCBI Taxonomy" id="137993"/>
    <lineage>
        <taxon>Bacteria</taxon>
        <taxon>Bacillati</taxon>
        <taxon>Bacillota</taxon>
        <taxon>Bacilli</taxon>
        <taxon>Bacillales</taxon>
        <taxon>Bacillaceae</taxon>
        <taxon>Ectobacillus</taxon>
    </lineage>
</organism>
<gene>
    <name evidence="3" type="ORF">ACFFMS_27980</name>
</gene>
<reference evidence="3 4" key="1">
    <citation type="submission" date="2024-09" db="EMBL/GenBank/DDBJ databases">
        <authorList>
            <person name="Sun Q."/>
            <person name="Mori K."/>
        </authorList>
    </citation>
    <scope>NUCLEOTIDE SEQUENCE [LARGE SCALE GENOMIC DNA]</scope>
    <source>
        <strain evidence="3 4">JCM 11201</strain>
    </source>
</reference>
<evidence type="ECO:0000313" key="4">
    <source>
        <dbReference type="Proteomes" id="UP001589609"/>
    </source>
</evidence>
<sequence length="255" mass="27943">MIQRLFALILAVVFSVSALTGCISQRSTSGGTSSLAGYPLESVSQNGNQRSYVYRAANETVPQVARKFTEQHKPTQSSKEDNQQMFLVYSDELYSIQQDKDKPSDTLIEVSNKEFVQQNYSLSFLQGYFLASILNDLFDFGKSYGGNYRGYTSRGTYKPVIDYRPPTAAEQKSVPPLTKEGVGTITKRSSSADTSAKNKNVTPPADPNKGTITKPPNTSGGSNGSTVRPRSSTILPPKSYSPPRTSRGTGRIKRR</sequence>
<dbReference type="RefSeq" id="WP_379952083.1">
    <property type="nucleotide sequence ID" value="NZ_JBHMAF010000196.1"/>
</dbReference>
<protein>
    <submittedName>
        <fullName evidence="3">DUF4247 domain-containing protein</fullName>
    </submittedName>
</protein>
<keyword evidence="2" id="KW-0732">Signal</keyword>
<evidence type="ECO:0000313" key="3">
    <source>
        <dbReference type="EMBL" id="MFB9762070.1"/>
    </source>
</evidence>
<evidence type="ECO:0000256" key="1">
    <source>
        <dbReference type="SAM" id="MobiDB-lite"/>
    </source>
</evidence>
<name>A0ABV5WNB0_9BACI</name>
<proteinExistence type="predicted"/>
<feature type="region of interest" description="Disordered" evidence="1">
    <location>
        <begin position="166"/>
        <end position="255"/>
    </location>
</feature>